<dbReference type="EMBL" id="UGUY01000001">
    <property type="protein sequence ID" value="SUD66727.1"/>
    <property type="molecule type" value="Genomic_DNA"/>
</dbReference>
<gene>
    <name evidence="1" type="ORF">NCTC7914_00789</name>
</gene>
<sequence>MKNYKITRIVKAPRTGFETHPYVIEDPASPHSPEHRLGDYSLGNASSYEGLLDKNFIYDPSDTTLLMGTWNSGEAKRQGDTFVLPVLAHKLFPGSVVELGEKIRKLRMVVIVKSNTIPANIYDSSYMLLPLEFYINQTDTINEILAPVIKSLRGQDVFLERIAKPKWDTIDSQAAKMKAAKEENDRIMWMRGSSMPDHGIPWPIKNADQGRSLNRSKTYDENSIADDEVVVCTLYRSGNGMTSYGGAGKFDTANFWTDTLADMLAVVISSAV</sequence>
<proteinExistence type="predicted"/>
<accession>A0A379KGI0</accession>
<dbReference type="RefSeq" id="WP_115273262.1">
    <property type="nucleotide sequence ID" value="NZ_UGUY01000001.1"/>
</dbReference>
<name>A0A379KGI0_PSEPU</name>
<dbReference type="AlphaFoldDB" id="A0A379KGI0"/>
<organism evidence="1 2">
    <name type="scientific">Pseudomonas putida</name>
    <name type="common">Arthrobacter siderocapsulatus</name>
    <dbReference type="NCBI Taxonomy" id="303"/>
    <lineage>
        <taxon>Bacteria</taxon>
        <taxon>Pseudomonadati</taxon>
        <taxon>Pseudomonadota</taxon>
        <taxon>Gammaproteobacteria</taxon>
        <taxon>Pseudomonadales</taxon>
        <taxon>Pseudomonadaceae</taxon>
        <taxon>Pseudomonas</taxon>
    </lineage>
</organism>
<evidence type="ECO:0000313" key="2">
    <source>
        <dbReference type="Proteomes" id="UP000254602"/>
    </source>
</evidence>
<evidence type="ECO:0000313" key="1">
    <source>
        <dbReference type="EMBL" id="SUD66727.1"/>
    </source>
</evidence>
<dbReference type="Proteomes" id="UP000254602">
    <property type="component" value="Unassembled WGS sequence"/>
</dbReference>
<reference evidence="1 2" key="1">
    <citation type="submission" date="2018-06" db="EMBL/GenBank/DDBJ databases">
        <authorList>
            <consortium name="Pathogen Informatics"/>
            <person name="Doyle S."/>
        </authorList>
    </citation>
    <scope>NUCLEOTIDE SEQUENCE [LARGE SCALE GENOMIC DNA]</scope>
    <source>
        <strain evidence="1 2">NCTC7914</strain>
    </source>
</reference>
<protein>
    <submittedName>
        <fullName evidence="1">Uncharacterized protein</fullName>
    </submittedName>
</protein>